<dbReference type="Proteomes" id="UP000289738">
    <property type="component" value="Chromosome B02"/>
</dbReference>
<reference evidence="2 3" key="1">
    <citation type="submission" date="2019-01" db="EMBL/GenBank/DDBJ databases">
        <title>Sequencing of cultivated peanut Arachis hypogaea provides insights into genome evolution and oil improvement.</title>
        <authorList>
            <person name="Chen X."/>
        </authorList>
    </citation>
    <scope>NUCLEOTIDE SEQUENCE [LARGE SCALE GENOMIC DNA]</scope>
    <source>
        <strain evidence="3">cv. Fuhuasheng</strain>
        <tissue evidence="2">Leaves</tissue>
    </source>
</reference>
<sequence>MDLDYKVGSGSDKEDRQKENNYETRRYPIHKDVKGMTSYKWEVGTVFASKEEFKDIVTAYAVQTRRGIRYVIREYFIPFS</sequence>
<protein>
    <recommendedName>
        <fullName evidence="4">Transposase MuDR plant domain-containing protein</fullName>
    </recommendedName>
</protein>
<organism evidence="2 3">
    <name type="scientific">Arachis hypogaea</name>
    <name type="common">Peanut</name>
    <dbReference type="NCBI Taxonomy" id="3818"/>
    <lineage>
        <taxon>Eukaryota</taxon>
        <taxon>Viridiplantae</taxon>
        <taxon>Streptophyta</taxon>
        <taxon>Embryophyta</taxon>
        <taxon>Tracheophyta</taxon>
        <taxon>Spermatophyta</taxon>
        <taxon>Magnoliopsida</taxon>
        <taxon>eudicotyledons</taxon>
        <taxon>Gunneridae</taxon>
        <taxon>Pentapetalae</taxon>
        <taxon>rosids</taxon>
        <taxon>fabids</taxon>
        <taxon>Fabales</taxon>
        <taxon>Fabaceae</taxon>
        <taxon>Papilionoideae</taxon>
        <taxon>50 kb inversion clade</taxon>
        <taxon>dalbergioids sensu lato</taxon>
        <taxon>Dalbergieae</taxon>
        <taxon>Pterocarpus clade</taxon>
        <taxon>Arachis</taxon>
    </lineage>
</organism>
<dbReference type="AlphaFoldDB" id="A0A445AHZ5"/>
<gene>
    <name evidence="2" type="ORF">Ahy_B02g060111</name>
</gene>
<feature type="compositionally biased region" description="Basic and acidic residues" evidence="1">
    <location>
        <begin position="11"/>
        <end position="26"/>
    </location>
</feature>
<comment type="caution">
    <text evidence="2">The sequence shown here is derived from an EMBL/GenBank/DDBJ whole genome shotgun (WGS) entry which is preliminary data.</text>
</comment>
<evidence type="ECO:0008006" key="4">
    <source>
        <dbReference type="Google" id="ProtNLM"/>
    </source>
</evidence>
<accession>A0A445AHZ5</accession>
<evidence type="ECO:0000256" key="1">
    <source>
        <dbReference type="SAM" id="MobiDB-lite"/>
    </source>
</evidence>
<feature type="region of interest" description="Disordered" evidence="1">
    <location>
        <begin position="1"/>
        <end position="26"/>
    </location>
</feature>
<evidence type="ECO:0000313" key="3">
    <source>
        <dbReference type="Proteomes" id="UP000289738"/>
    </source>
</evidence>
<keyword evidence="3" id="KW-1185">Reference proteome</keyword>
<proteinExistence type="predicted"/>
<dbReference type="EMBL" id="SDMP01000012">
    <property type="protein sequence ID" value="RYR26014.1"/>
    <property type="molecule type" value="Genomic_DNA"/>
</dbReference>
<name>A0A445AHZ5_ARAHY</name>
<evidence type="ECO:0000313" key="2">
    <source>
        <dbReference type="EMBL" id="RYR26014.1"/>
    </source>
</evidence>